<feature type="domain" description="Doubled CXXCH motif" evidence="6">
    <location>
        <begin position="306"/>
        <end position="345"/>
    </location>
</feature>
<evidence type="ECO:0000256" key="1">
    <source>
        <dbReference type="ARBA" id="ARBA00022729"/>
    </source>
</evidence>
<dbReference type="GO" id="GO:0016491">
    <property type="term" value="F:oxidoreductase activity"/>
    <property type="evidence" value="ECO:0007669"/>
    <property type="project" value="TreeGrafter"/>
</dbReference>
<keyword evidence="3 4" id="KW-0802">TPR repeat</keyword>
<dbReference type="InterPro" id="IPR011990">
    <property type="entry name" value="TPR-like_helical_dom_sf"/>
</dbReference>
<feature type="repeat" description="TPR" evidence="4">
    <location>
        <begin position="62"/>
        <end position="95"/>
    </location>
</feature>
<sequence length="646" mass="72885">MPPESEKKNGSQQEKCPLLKKLLLQAQKRRTVVLAVVAGAGLVAAFLLLVWPWGLIAREKTAEQWLKEGLEAFKQQKYFLADRAFREALRLDPRHGDAAYYLGQLYDSCWRRREALKWYTQAFETEPALAAAAFNAGLLYGLDGSADMELASQKQAVATNPAFAAAWFRLGEIYFERRQWAEAAEAYQHAIENPRVQLDRNLITERLAAATQHLATGELKGEHITGTPPTEAPPSDRLCTRCHADLGRTHKLKNDNPNGCLRCHAPHNPVMPPRLKTPAMNQCQVCHFEYSEEAIKFARGEGALIHMPLVNGHCTDCHREHKLGEKAVLRTSQRFLCFSCHPDTKGELNRHLQHPPYKNGYCTDCHNPHLSRQPALLQGPENKLCYLCHFVGTNIKELPVQHSPFKNGYCTSCHEPHSSNYQGLLRLEQLRLCYSCHFDREADLAKPYKHKPYAEGKCCDCHDPHAALTKGLLPARSQTEFCLKCHSREYVFGPNHHPVPEGLLCTACHHPHAGYARALLPKKSPDLCFDCHDFGWGKMGLLYFKRSKHGKLACTDCHGGTGLGFRFRTREEALRACLHCHPRYIGKTAQRGKKTCYLHPVGPPWEDWHKGGLLTCSSTCHNPHGTPYRCLLTARGDGLCLKCHKK</sequence>
<dbReference type="OrthoDB" id="9780421at2"/>
<dbReference type="AlphaFoldDB" id="A0A3N5ACA0"/>
<evidence type="ECO:0000256" key="5">
    <source>
        <dbReference type="SAM" id="Phobius"/>
    </source>
</evidence>
<dbReference type="Pfam" id="PF09699">
    <property type="entry name" value="Paired_CXXCH_1"/>
    <property type="match status" value="6"/>
</dbReference>
<name>A0A3N5ACA0_9THEO</name>
<evidence type="ECO:0000256" key="4">
    <source>
        <dbReference type="PROSITE-ProRule" id="PRU00339"/>
    </source>
</evidence>
<evidence type="ECO:0000313" key="7">
    <source>
        <dbReference type="EMBL" id="RPF42486.1"/>
    </source>
</evidence>
<organism evidence="7 8">
    <name type="scientific">Thermodesulfitimonas autotrophica</name>
    <dbReference type="NCBI Taxonomy" id="1894989"/>
    <lineage>
        <taxon>Bacteria</taxon>
        <taxon>Bacillati</taxon>
        <taxon>Bacillota</taxon>
        <taxon>Clostridia</taxon>
        <taxon>Thermoanaerobacterales</taxon>
        <taxon>Thermoanaerobacteraceae</taxon>
        <taxon>Thermodesulfitimonas</taxon>
    </lineage>
</organism>
<keyword evidence="1" id="KW-0732">Signal</keyword>
<dbReference type="InterPro" id="IPR036280">
    <property type="entry name" value="Multihaem_cyt_sf"/>
</dbReference>
<dbReference type="SMART" id="SM00028">
    <property type="entry name" value="TPR"/>
    <property type="match status" value="3"/>
</dbReference>
<feature type="domain" description="Doubled CXXCH motif" evidence="6">
    <location>
        <begin position="354"/>
        <end position="389"/>
    </location>
</feature>
<dbReference type="EMBL" id="RKRE01000003">
    <property type="protein sequence ID" value="RPF42486.1"/>
    <property type="molecule type" value="Genomic_DNA"/>
</dbReference>
<dbReference type="NCBIfam" id="TIGR01905">
    <property type="entry name" value="paired_CXXCH_1"/>
    <property type="match status" value="5"/>
</dbReference>
<keyword evidence="5" id="KW-0472">Membrane</keyword>
<keyword evidence="5" id="KW-1133">Transmembrane helix</keyword>
<feature type="domain" description="Doubled CXXCH motif" evidence="6">
    <location>
        <begin position="496"/>
        <end position="533"/>
    </location>
</feature>
<evidence type="ECO:0000256" key="3">
    <source>
        <dbReference type="ARBA" id="ARBA00022803"/>
    </source>
</evidence>
<dbReference type="PROSITE" id="PS50005">
    <property type="entry name" value="TPR"/>
    <property type="match status" value="2"/>
</dbReference>
<reference evidence="7 8" key="1">
    <citation type="submission" date="2018-11" db="EMBL/GenBank/DDBJ databases">
        <title>Genomic Encyclopedia of Type Strains, Phase IV (KMG-IV): sequencing the most valuable type-strain genomes for metagenomic binning, comparative biology and taxonomic classification.</title>
        <authorList>
            <person name="Goeker M."/>
        </authorList>
    </citation>
    <scope>NUCLEOTIDE SEQUENCE [LARGE SCALE GENOMIC DNA]</scope>
    <source>
        <strain evidence="7 8">DSM 102936</strain>
    </source>
</reference>
<dbReference type="SUPFAM" id="SSF48452">
    <property type="entry name" value="TPR-like"/>
    <property type="match status" value="1"/>
</dbReference>
<accession>A0A3N5ACA0</accession>
<dbReference type="Pfam" id="PF07719">
    <property type="entry name" value="TPR_2"/>
    <property type="match status" value="1"/>
</dbReference>
<dbReference type="Gene3D" id="3.90.10.10">
    <property type="entry name" value="Cytochrome C3"/>
    <property type="match status" value="4"/>
</dbReference>
<keyword evidence="5" id="KW-0812">Transmembrane</keyword>
<proteinExistence type="predicted"/>
<gene>
    <name evidence="7" type="ORF">EDD75_1587</name>
</gene>
<evidence type="ECO:0000313" key="8">
    <source>
        <dbReference type="Proteomes" id="UP000282654"/>
    </source>
</evidence>
<evidence type="ECO:0000256" key="2">
    <source>
        <dbReference type="ARBA" id="ARBA00022737"/>
    </source>
</evidence>
<dbReference type="InterPro" id="IPR019734">
    <property type="entry name" value="TPR_rpt"/>
</dbReference>
<dbReference type="Proteomes" id="UP000282654">
    <property type="component" value="Unassembled WGS sequence"/>
</dbReference>
<keyword evidence="2" id="KW-0677">Repeat</keyword>
<keyword evidence="8" id="KW-1185">Reference proteome</keyword>
<feature type="domain" description="Doubled CXXCH motif" evidence="6">
    <location>
        <begin position="402"/>
        <end position="438"/>
    </location>
</feature>
<dbReference type="Gene3D" id="1.25.40.10">
    <property type="entry name" value="Tetratricopeptide repeat domain"/>
    <property type="match status" value="2"/>
</dbReference>
<evidence type="ECO:0000259" key="6">
    <source>
        <dbReference type="Pfam" id="PF09699"/>
    </source>
</evidence>
<dbReference type="InterPro" id="IPR051829">
    <property type="entry name" value="Multiheme_Cytochr_ET"/>
</dbReference>
<dbReference type="Pfam" id="PF13432">
    <property type="entry name" value="TPR_16"/>
    <property type="match status" value="1"/>
</dbReference>
<comment type="caution">
    <text evidence="7">The sequence shown here is derived from an EMBL/GenBank/DDBJ whole genome shotgun (WGS) entry which is preliminary data.</text>
</comment>
<dbReference type="SUPFAM" id="SSF48695">
    <property type="entry name" value="Multiheme cytochromes"/>
    <property type="match status" value="2"/>
</dbReference>
<dbReference type="InterPro" id="IPR010177">
    <property type="entry name" value="Paired_CXXCH_1"/>
</dbReference>
<dbReference type="PANTHER" id="PTHR35038">
    <property type="entry name" value="DISSIMILATORY SULFITE REDUCTASE SIRA"/>
    <property type="match status" value="1"/>
</dbReference>
<dbReference type="PANTHER" id="PTHR35038:SF6">
    <property type="entry name" value="SURFACE LOCALIZED DECAHEME CYTOCHROME C LIPOPROTEIN"/>
    <property type="match status" value="1"/>
</dbReference>
<feature type="domain" description="Doubled CXXCH motif" evidence="6">
    <location>
        <begin position="618"/>
        <end position="646"/>
    </location>
</feature>
<protein>
    <submittedName>
        <fullName evidence="7">Putative CXXCH cytochrome family protein</fullName>
    </submittedName>
</protein>
<feature type="transmembrane region" description="Helical" evidence="5">
    <location>
        <begin position="31"/>
        <end position="54"/>
    </location>
</feature>
<feature type="domain" description="Doubled CXXCH motif" evidence="6">
    <location>
        <begin position="450"/>
        <end position="488"/>
    </location>
</feature>
<dbReference type="InterPro" id="IPR013105">
    <property type="entry name" value="TPR_2"/>
</dbReference>
<feature type="repeat" description="TPR" evidence="4">
    <location>
        <begin position="164"/>
        <end position="197"/>
    </location>
</feature>
<dbReference type="RefSeq" id="WP_123930657.1">
    <property type="nucleotide sequence ID" value="NZ_RKRE01000003.1"/>
</dbReference>